<dbReference type="GO" id="GO:0008195">
    <property type="term" value="F:phosphatidate phosphatase activity"/>
    <property type="evidence" value="ECO:0007669"/>
    <property type="project" value="TreeGrafter"/>
</dbReference>
<feature type="transmembrane region" description="Helical" evidence="7">
    <location>
        <begin position="222"/>
        <end position="241"/>
    </location>
</feature>
<evidence type="ECO:0000256" key="1">
    <source>
        <dbReference type="ARBA" id="ARBA00004141"/>
    </source>
</evidence>
<protein>
    <submittedName>
        <fullName evidence="9">PAP2-domain-containing protein</fullName>
    </submittedName>
</protein>
<proteinExistence type="inferred from homology"/>
<dbReference type="GO" id="GO:0016020">
    <property type="term" value="C:membrane"/>
    <property type="evidence" value="ECO:0007669"/>
    <property type="project" value="UniProtKB-SubCell"/>
</dbReference>
<evidence type="ECO:0000256" key="5">
    <source>
        <dbReference type="ARBA" id="ARBA00023136"/>
    </source>
</evidence>
<dbReference type="InterPro" id="IPR036938">
    <property type="entry name" value="PAP2/HPO_sf"/>
</dbReference>
<dbReference type="Gene3D" id="1.20.144.10">
    <property type="entry name" value="Phosphatidic acid phosphatase type 2/haloperoxidase"/>
    <property type="match status" value="1"/>
</dbReference>
<dbReference type="STRING" id="1392247.A0A3N4KKG9"/>
<accession>A0A3N4KKG9</accession>
<dbReference type="GO" id="GO:0006644">
    <property type="term" value="P:phospholipid metabolic process"/>
    <property type="evidence" value="ECO:0007669"/>
    <property type="project" value="InterPro"/>
</dbReference>
<evidence type="ECO:0000313" key="9">
    <source>
        <dbReference type="EMBL" id="RPB11020.1"/>
    </source>
</evidence>
<gene>
    <name evidence="9" type="ORF">P167DRAFT_489982</name>
</gene>
<dbReference type="CDD" id="cd03390">
    <property type="entry name" value="PAP2_containing_1_like"/>
    <property type="match status" value="1"/>
</dbReference>
<dbReference type="SUPFAM" id="SSF48317">
    <property type="entry name" value="Acid phosphatase/Vanadium-dependent haloperoxidase"/>
    <property type="match status" value="1"/>
</dbReference>
<keyword evidence="10" id="KW-1185">Reference proteome</keyword>
<feature type="transmembrane region" description="Helical" evidence="7">
    <location>
        <begin position="68"/>
        <end position="91"/>
    </location>
</feature>
<feature type="transmembrane region" description="Helical" evidence="7">
    <location>
        <begin position="193"/>
        <end position="210"/>
    </location>
</feature>
<dbReference type="SMART" id="SM00014">
    <property type="entry name" value="acidPPc"/>
    <property type="match status" value="1"/>
</dbReference>
<evidence type="ECO:0000259" key="8">
    <source>
        <dbReference type="SMART" id="SM00014"/>
    </source>
</evidence>
<dbReference type="InterPro" id="IPR000326">
    <property type="entry name" value="PAP2/HPO"/>
</dbReference>
<name>A0A3N4KKG9_9PEZI</name>
<comment type="similarity">
    <text evidence="2">Belongs to the PA-phosphatase related phosphoesterase family.</text>
</comment>
<evidence type="ECO:0000256" key="3">
    <source>
        <dbReference type="ARBA" id="ARBA00022692"/>
    </source>
</evidence>
<dbReference type="InterPro" id="IPR043216">
    <property type="entry name" value="PAP-like"/>
</dbReference>
<dbReference type="PANTHER" id="PTHR10165">
    <property type="entry name" value="LIPID PHOSPHATE PHOSPHATASE"/>
    <property type="match status" value="1"/>
</dbReference>
<reference evidence="9 10" key="1">
    <citation type="journal article" date="2018" name="Nat. Ecol. Evol.">
        <title>Pezizomycetes genomes reveal the molecular basis of ectomycorrhizal truffle lifestyle.</title>
        <authorList>
            <person name="Murat C."/>
            <person name="Payen T."/>
            <person name="Noel B."/>
            <person name="Kuo A."/>
            <person name="Morin E."/>
            <person name="Chen J."/>
            <person name="Kohler A."/>
            <person name="Krizsan K."/>
            <person name="Balestrini R."/>
            <person name="Da Silva C."/>
            <person name="Montanini B."/>
            <person name="Hainaut M."/>
            <person name="Levati E."/>
            <person name="Barry K.W."/>
            <person name="Belfiori B."/>
            <person name="Cichocki N."/>
            <person name="Clum A."/>
            <person name="Dockter R.B."/>
            <person name="Fauchery L."/>
            <person name="Guy J."/>
            <person name="Iotti M."/>
            <person name="Le Tacon F."/>
            <person name="Lindquist E.A."/>
            <person name="Lipzen A."/>
            <person name="Malagnac F."/>
            <person name="Mello A."/>
            <person name="Molinier V."/>
            <person name="Miyauchi S."/>
            <person name="Poulain J."/>
            <person name="Riccioni C."/>
            <person name="Rubini A."/>
            <person name="Sitrit Y."/>
            <person name="Splivallo R."/>
            <person name="Traeger S."/>
            <person name="Wang M."/>
            <person name="Zifcakova L."/>
            <person name="Wipf D."/>
            <person name="Zambonelli A."/>
            <person name="Paolocci F."/>
            <person name="Nowrousian M."/>
            <person name="Ottonello S."/>
            <person name="Baldrian P."/>
            <person name="Spatafora J.W."/>
            <person name="Henrissat B."/>
            <person name="Nagy L.G."/>
            <person name="Aury J.M."/>
            <person name="Wincker P."/>
            <person name="Grigoriev I.V."/>
            <person name="Bonfante P."/>
            <person name="Martin F.M."/>
        </authorList>
    </citation>
    <scope>NUCLEOTIDE SEQUENCE [LARGE SCALE GENOMIC DNA]</scope>
    <source>
        <strain evidence="9 10">CCBAS932</strain>
    </source>
</reference>
<feature type="transmembrane region" description="Helical" evidence="7">
    <location>
        <begin position="16"/>
        <end position="36"/>
    </location>
</feature>
<feature type="transmembrane region" description="Helical" evidence="7">
    <location>
        <begin position="253"/>
        <end position="271"/>
    </location>
</feature>
<comment type="subcellular location">
    <subcellularLocation>
        <location evidence="1">Membrane</location>
        <topology evidence="1">Multi-pass membrane protein</topology>
    </subcellularLocation>
</comment>
<feature type="domain" description="Phosphatidic acid phosphatase type 2/haloperoxidase" evidence="8">
    <location>
        <begin position="121"/>
        <end position="268"/>
    </location>
</feature>
<dbReference type="Proteomes" id="UP000277580">
    <property type="component" value="Unassembled WGS sequence"/>
</dbReference>
<feature type="region of interest" description="Disordered" evidence="6">
    <location>
        <begin position="394"/>
        <end position="422"/>
    </location>
</feature>
<keyword evidence="5 7" id="KW-0472">Membrane</keyword>
<evidence type="ECO:0000313" key="10">
    <source>
        <dbReference type="Proteomes" id="UP000277580"/>
    </source>
</evidence>
<feature type="region of interest" description="Disordered" evidence="6">
    <location>
        <begin position="441"/>
        <end position="484"/>
    </location>
</feature>
<dbReference type="EMBL" id="ML119138">
    <property type="protein sequence ID" value="RPB11020.1"/>
    <property type="molecule type" value="Genomic_DNA"/>
</dbReference>
<sequence>MPALDAFRNKLPSRVVLSYAFDYFIIIFFIIAFSALDSAEPHHQRFSLNNESLQYPYADPERISAAEAGVIACLFPLICVIFWTMIIDGLYSHHKPAQTRRRLLGGGGKWTMADRLWEMNCAILGLGLSAAGSIVITGALKNTTGKPRPDLIARCMPKPGSQNQKPWGLVTSDICTQPDNHILKDGFKSWPSGHASISFAGLGFLSFFLAGKLHVLDTRGEAWKTILVVIPLLAASLVAVSRIMDARHHPFDVITGGLMGFLVAWASYRQYYPALTDTRKKGRAYPMRSWGTDEADRKLGYDAAGQFNSGLVADEEEGQKLGVFNPQPSPMPLSGAGLSGAGGTGMGFMMERTTSSFSNESAAIQARKREAQRSAGRKNGFYDRDDEFVHSSEEGIELRNAPQPLRTSSYPPPTGISDESGDTRWGISQATAAITGAGAGQVGGFEPVRRSDTDFNNFDIKTTPMGTRELNRGGSGGSTSPLKE</sequence>
<dbReference type="PANTHER" id="PTHR10165:SF158">
    <property type="entry name" value="PAP2 DOMAIN PROTEIN (AFU_ORTHOLOGUE AFUA_4G08970)"/>
    <property type="match status" value="1"/>
</dbReference>
<dbReference type="AlphaFoldDB" id="A0A3N4KKG9"/>
<evidence type="ECO:0000256" key="6">
    <source>
        <dbReference type="SAM" id="MobiDB-lite"/>
    </source>
</evidence>
<keyword evidence="4 7" id="KW-1133">Transmembrane helix</keyword>
<dbReference type="OrthoDB" id="8907274at2759"/>
<dbReference type="Pfam" id="PF01569">
    <property type="entry name" value="PAP2"/>
    <property type="match status" value="1"/>
</dbReference>
<dbReference type="GO" id="GO:0046839">
    <property type="term" value="P:phospholipid dephosphorylation"/>
    <property type="evidence" value="ECO:0007669"/>
    <property type="project" value="TreeGrafter"/>
</dbReference>
<evidence type="ECO:0000256" key="7">
    <source>
        <dbReference type="SAM" id="Phobius"/>
    </source>
</evidence>
<feature type="transmembrane region" description="Helical" evidence="7">
    <location>
        <begin position="119"/>
        <end position="140"/>
    </location>
</feature>
<organism evidence="9 10">
    <name type="scientific">Morchella conica CCBAS932</name>
    <dbReference type="NCBI Taxonomy" id="1392247"/>
    <lineage>
        <taxon>Eukaryota</taxon>
        <taxon>Fungi</taxon>
        <taxon>Dikarya</taxon>
        <taxon>Ascomycota</taxon>
        <taxon>Pezizomycotina</taxon>
        <taxon>Pezizomycetes</taxon>
        <taxon>Pezizales</taxon>
        <taxon>Morchellaceae</taxon>
        <taxon>Morchella</taxon>
    </lineage>
</organism>
<evidence type="ECO:0000256" key="2">
    <source>
        <dbReference type="ARBA" id="ARBA00008816"/>
    </source>
</evidence>
<dbReference type="InParanoid" id="A0A3N4KKG9"/>
<evidence type="ECO:0000256" key="4">
    <source>
        <dbReference type="ARBA" id="ARBA00022989"/>
    </source>
</evidence>
<keyword evidence="3 7" id="KW-0812">Transmembrane</keyword>